<sequence length="528" mass="60153">MGARAAVPLPWAVVPMALAVVSCSRAAVPLQLVAVLLSSAVVLLKRAVVPLSLAAMGDSMYTRSRQLGFEQTRYLFESALIEVSQAVGRLLPEVKGGQMESTKDGELSWMVVCTLRGSHVANLEEIEVQIFDHTWEEGLVRVMQAALARLVFHHRVELEAMRLPRAQLGRRDEEGFPTEGLKTELKLAKLKSRRQQKHKLRVREANYMLKVKVMHLKTALREAEDKLETLQDEGEDLCKEDTTLISDDDDYMEDEGDNWNGQDNVEDEEDLAFINDEPENPEPLHSEEVVADDDEEEDHEEPPFEDNTILVVGNRDNDDEGGNDEEAPRSRLRDFQNTNPHVFSKCTAPLDADDWLRTIENNLEVVVVGEHEKVLLATHFLSGPARVWWENVKPMQVADHVINWEEFTAKFRKDHIPTGLIKMKRDEFFNLKQNNCNVVEYLDKFKTLARYAPQDTDTDEKRRDRFLNGLHEEIQSILVAVSYPDLEALVDAAIMVESKRKAADETRKRKMQQQQSGPSHAKFRSPPT</sequence>
<comment type="caution">
    <text evidence="3">The sequence shown here is derived from an EMBL/GenBank/DDBJ whole genome shotgun (WGS) entry which is preliminary data.</text>
</comment>
<feature type="domain" description="Retrotransposon gag" evidence="2">
    <location>
        <begin position="376"/>
        <end position="472"/>
    </location>
</feature>
<dbReference type="EMBL" id="JAUUTY010000001">
    <property type="protein sequence ID" value="KAK1693703.1"/>
    <property type="molecule type" value="Genomic_DNA"/>
</dbReference>
<dbReference type="Pfam" id="PF03732">
    <property type="entry name" value="Retrotrans_gag"/>
    <property type="match status" value="1"/>
</dbReference>
<keyword evidence="4" id="KW-1185">Reference proteome</keyword>
<dbReference type="Proteomes" id="UP001231189">
    <property type="component" value="Unassembled WGS sequence"/>
</dbReference>
<feature type="region of interest" description="Disordered" evidence="1">
    <location>
        <begin position="232"/>
        <end position="263"/>
    </location>
</feature>
<accession>A0AAD8TX48</accession>
<dbReference type="AlphaFoldDB" id="A0AAD8TX48"/>
<evidence type="ECO:0000259" key="2">
    <source>
        <dbReference type="Pfam" id="PF03732"/>
    </source>
</evidence>
<gene>
    <name evidence="3" type="ORF">QYE76_010400</name>
</gene>
<evidence type="ECO:0000313" key="4">
    <source>
        <dbReference type="Proteomes" id="UP001231189"/>
    </source>
</evidence>
<dbReference type="InterPro" id="IPR005162">
    <property type="entry name" value="Retrotrans_gag_dom"/>
</dbReference>
<dbReference type="PROSITE" id="PS51257">
    <property type="entry name" value="PROKAR_LIPOPROTEIN"/>
    <property type="match status" value="1"/>
</dbReference>
<feature type="compositionally biased region" description="Acidic residues" evidence="1">
    <location>
        <begin position="246"/>
        <end position="257"/>
    </location>
</feature>
<evidence type="ECO:0000256" key="1">
    <source>
        <dbReference type="SAM" id="MobiDB-lite"/>
    </source>
</evidence>
<dbReference type="InterPro" id="IPR032567">
    <property type="entry name" value="RTL1-rel"/>
</dbReference>
<dbReference type="PANTHER" id="PTHR15503">
    <property type="entry name" value="LDOC1 RELATED"/>
    <property type="match status" value="1"/>
</dbReference>
<protein>
    <recommendedName>
        <fullName evidence="2">Retrotransposon gag domain-containing protein</fullName>
    </recommendedName>
</protein>
<organism evidence="3 4">
    <name type="scientific">Lolium multiflorum</name>
    <name type="common">Italian ryegrass</name>
    <name type="synonym">Lolium perenne subsp. multiflorum</name>
    <dbReference type="NCBI Taxonomy" id="4521"/>
    <lineage>
        <taxon>Eukaryota</taxon>
        <taxon>Viridiplantae</taxon>
        <taxon>Streptophyta</taxon>
        <taxon>Embryophyta</taxon>
        <taxon>Tracheophyta</taxon>
        <taxon>Spermatophyta</taxon>
        <taxon>Magnoliopsida</taxon>
        <taxon>Liliopsida</taxon>
        <taxon>Poales</taxon>
        <taxon>Poaceae</taxon>
        <taxon>BOP clade</taxon>
        <taxon>Pooideae</taxon>
        <taxon>Poodae</taxon>
        <taxon>Poeae</taxon>
        <taxon>Poeae Chloroplast Group 2 (Poeae type)</taxon>
        <taxon>Loliodinae</taxon>
        <taxon>Loliinae</taxon>
        <taxon>Lolium</taxon>
    </lineage>
</organism>
<evidence type="ECO:0000313" key="3">
    <source>
        <dbReference type="EMBL" id="KAK1693703.1"/>
    </source>
</evidence>
<name>A0AAD8TX48_LOLMU</name>
<dbReference type="PANTHER" id="PTHR15503:SF45">
    <property type="entry name" value="RNA-DIRECTED DNA POLYMERASE HOMOLOG"/>
    <property type="match status" value="1"/>
</dbReference>
<feature type="region of interest" description="Disordered" evidence="1">
    <location>
        <begin position="275"/>
        <end position="330"/>
    </location>
</feature>
<proteinExistence type="predicted"/>
<feature type="compositionally biased region" description="Acidic residues" evidence="1">
    <location>
        <begin position="289"/>
        <end position="304"/>
    </location>
</feature>
<feature type="region of interest" description="Disordered" evidence="1">
    <location>
        <begin position="500"/>
        <end position="528"/>
    </location>
</feature>
<reference evidence="3" key="1">
    <citation type="submission" date="2023-07" db="EMBL/GenBank/DDBJ databases">
        <title>A chromosome-level genome assembly of Lolium multiflorum.</title>
        <authorList>
            <person name="Chen Y."/>
            <person name="Copetti D."/>
            <person name="Kolliker R."/>
            <person name="Studer B."/>
        </authorList>
    </citation>
    <scope>NUCLEOTIDE SEQUENCE</scope>
    <source>
        <strain evidence="3">02402/16</strain>
        <tissue evidence="3">Leaf</tissue>
    </source>
</reference>